<keyword evidence="3" id="KW-1185">Reference proteome</keyword>
<feature type="compositionally biased region" description="Acidic residues" evidence="1">
    <location>
        <begin position="182"/>
        <end position="191"/>
    </location>
</feature>
<protein>
    <submittedName>
        <fullName evidence="2">Protoporphyrinogen oxidase</fullName>
    </submittedName>
</protein>
<accession>A0A4Q9GW22</accession>
<name>A0A4Q9GW22_9MICO</name>
<dbReference type="AlphaFoldDB" id="A0A4Q9GW22"/>
<comment type="caution">
    <text evidence="2">The sequence shown here is derived from an EMBL/GenBank/DDBJ whole genome shotgun (WGS) entry which is preliminary data.</text>
</comment>
<organism evidence="2 3">
    <name type="scientific">Glaciihabitans arcticus</name>
    <dbReference type="NCBI Taxonomy" id="2668039"/>
    <lineage>
        <taxon>Bacteria</taxon>
        <taxon>Bacillati</taxon>
        <taxon>Actinomycetota</taxon>
        <taxon>Actinomycetes</taxon>
        <taxon>Micrococcales</taxon>
        <taxon>Microbacteriaceae</taxon>
        <taxon>Glaciihabitans</taxon>
    </lineage>
</organism>
<evidence type="ECO:0000313" key="3">
    <source>
        <dbReference type="Proteomes" id="UP000294194"/>
    </source>
</evidence>
<evidence type="ECO:0000313" key="2">
    <source>
        <dbReference type="EMBL" id="TBN56400.1"/>
    </source>
</evidence>
<dbReference type="EMBL" id="SISG01000001">
    <property type="protein sequence ID" value="TBN56400.1"/>
    <property type="molecule type" value="Genomic_DNA"/>
</dbReference>
<evidence type="ECO:0000256" key="1">
    <source>
        <dbReference type="SAM" id="MobiDB-lite"/>
    </source>
</evidence>
<dbReference type="Proteomes" id="UP000294194">
    <property type="component" value="Unassembled WGS sequence"/>
</dbReference>
<proteinExistence type="predicted"/>
<dbReference type="Gene3D" id="1.10.287.700">
    <property type="entry name" value="Helix hairpin bin"/>
    <property type="match status" value="1"/>
</dbReference>
<sequence>MNPKMLLLVGLAAGYVLGARAGREKYDTLKAKANELWENPRVARARRDVEAYARQQAPIIRERAEAAAKAAPGVIADAAKDVASKTSEVARDVATKTSDVAKDVAGKTSEVAKDVAAKTSATAKDVASKTSATAKNVAAKATDVAGDVRDSVVKTSKDLRGMGEDAVDRAVTAAGTARDNALETDEPDDRP</sequence>
<reference evidence="3" key="1">
    <citation type="submission" date="2019-02" db="EMBL/GenBank/DDBJ databases">
        <title>Glaciihabitans arcticus sp. nov., a psychrotolerant bacterium isolated from polar soil.</title>
        <authorList>
            <person name="Dahal R.H."/>
        </authorList>
    </citation>
    <scope>NUCLEOTIDE SEQUENCE [LARGE SCALE GENOMIC DNA]</scope>
    <source>
        <strain evidence="3">RP-3-7</strain>
    </source>
</reference>
<dbReference type="RefSeq" id="WP_130980510.1">
    <property type="nucleotide sequence ID" value="NZ_SISG01000001.1"/>
</dbReference>
<feature type="region of interest" description="Disordered" evidence="1">
    <location>
        <begin position="162"/>
        <end position="191"/>
    </location>
</feature>
<gene>
    <name evidence="2" type="ORF">EYE40_02735</name>
</gene>